<reference evidence="3 4" key="1">
    <citation type="submission" date="2020-09" db="EMBL/GenBank/DDBJ databases">
        <title>Novel species in genus Gordonia.</title>
        <authorList>
            <person name="Zhang G."/>
        </authorList>
    </citation>
    <scope>NUCLEOTIDE SEQUENCE [LARGE SCALE GENOMIC DNA]</scope>
    <source>
        <strain evidence="3 4">ON-33</strain>
    </source>
</reference>
<organism evidence="3 4">
    <name type="scientific">Gordonia hankookensis</name>
    <dbReference type="NCBI Taxonomy" id="589403"/>
    <lineage>
        <taxon>Bacteria</taxon>
        <taxon>Bacillati</taxon>
        <taxon>Actinomycetota</taxon>
        <taxon>Actinomycetes</taxon>
        <taxon>Mycobacteriales</taxon>
        <taxon>Gordoniaceae</taxon>
        <taxon>Gordonia</taxon>
    </lineage>
</organism>
<keyword evidence="4" id="KW-1185">Reference proteome</keyword>
<keyword evidence="2" id="KW-1133">Transmembrane helix</keyword>
<name>A0ABR7W881_9ACTN</name>
<gene>
    <name evidence="3" type="ORF">IDF66_05475</name>
</gene>
<dbReference type="Proteomes" id="UP000602395">
    <property type="component" value="Unassembled WGS sequence"/>
</dbReference>
<dbReference type="PANTHER" id="PTHR32309">
    <property type="entry name" value="TYROSINE-PROTEIN KINASE"/>
    <property type="match status" value="1"/>
</dbReference>
<dbReference type="InterPro" id="IPR050445">
    <property type="entry name" value="Bact_polysacc_biosynth/exp"/>
</dbReference>
<evidence type="ECO:0008006" key="5">
    <source>
        <dbReference type="Google" id="ProtNLM"/>
    </source>
</evidence>
<feature type="transmembrane region" description="Helical" evidence="2">
    <location>
        <begin position="174"/>
        <end position="196"/>
    </location>
</feature>
<comment type="caution">
    <text evidence="3">The sequence shown here is derived from an EMBL/GenBank/DDBJ whole genome shotgun (WGS) entry which is preliminary data.</text>
</comment>
<feature type="region of interest" description="Disordered" evidence="1">
    <location>
        <begin position="202"/>
        <end position="258"/>
    </location>
</feature>
<dbReference type="EMBL" id="JACWMS010000001">
    <property type="protein sequence ID" value="MBD1319025.1"/>
    <property type="molecule type" value="Genomic_DNA"/>
</dbReference>
<keyword evidence="2" id="KW-0812">Transmembrane</keyword>
<evidence type="ECO:0000313" key="4">
    <source>
        <dbReference type="Proteomes" id="UP000602395"/>
    </source>
</evidence>
<accession>A0ABR7W881</accession>
<evidence type="ECO:0000256" key="1">
    <source>
        <dbReference type="SAM" id="MobiDB-lite"/>
    </source>
</evidence>
<keyword evidence="2" id="KW-0472">Membrane</keyword>
<protein>
    <recommendedName>
        <fullName evidence="5">Capsular polysaccharide biosynthesis protein</fullName>
    </recommendedName>
</protein>
<evidence type="ECO:0000313" key="3">
    <source>
        <dbReference type="EMBL" id="MBD1319025.1"/>
    </source>
</evidence>
<dbReference type="PANTHER" id="PTHR32309:SF13">
    <property type="entry name" value="FERRIC ENTEROBACTIN TRANSPORT PROTEIN FEPE"/>
    <property type="match status" value="1"/>
</dbReference>
<feature type="compositionally biased region" description="Basic and acidic residues" evidence="1">
    <location>
        <begin position="226"/>
        <end position="235"/>
    </location>
</feature>
<sequence>MISLLSTLVRRWPLVLACGLVAFLIPMLISITAADSYRATTRLFVATTAKDVTSAYQGTLAAQARIPTYLVLATGPELMNRAAQQSGEDITGAELARTVTVSSAPGTVLIDVSATADSAQSAARRAQAVADELLGLVSEAEKPIDGAGGSIGLLILQPAAAGIEKIPAIDPLKVAIFTIAGLAVGVFLALVIPARFRLWPSRSRRPRSGQVSDDRPSNDALADNESGDHPDERAVGDTSTETDVMVNEAGKHEKVDGV</sequence>
<evidence type="ECO:0000256" key="2">
    <source>
        <dbReference type="SAM" id="Phobius"/>
    </source>
</evidence>
<proteinExistence type="predicted"/>
<dbReference type="RefSeq" id="WP_190265965.1">
    <property type="nucleotide sequence ID" value="NZ_BAABAD010000003.1"/>
</dbReference>
<feature type="compositionally biased region" description="Basic and acidic residues" evidence="1">
    <location>
        <begin position="249"/>
        <end position="258"/>
    </location>
</feature>